<dbReference type="Pfam" id="PF00015">
    <property type="entry name" value="MCPsignal"/>
    <property type="match status" value="1"/>
</dbReference>
<dbReference type="InterPro" id="IPR003660">
    <property type="entry name" value="HAMP_dom"/>
</dbReference>
<comment type="similarity">
    <text evidence="4">Belongs to the methyl-accepting chemotaxis (MCP) protein family.</text>
</comment>
<evidence type="ECO:0000256" key="4">
    <source>
        <dbReference type="ARBA" id="ARBA00029447"/>
    </source>
</evidence>
<reference evidence="5 6" key="1">
    <citation type="submission" date="2015-10" db="EMBL/GenBank/DDBJ databases">
        <title>The world's first case of liver abscess caused by Pannonibacter phragmitetus.</title>
        <authorList>
            <person name="Ming D."/>
            <person name="Wang M."/>
            <person name="Zhou Y."/>
            <person name="Jiang T."/>
            <person name="Hu S."/>
        </authorList>
    </citation>
    <scope>NUCLEOTIDE SEQUENCE [LARGE SCALE GENOMIC DNA]</scope>
    <source>
        <strain evidence="5 6">31801</strain>
    </source>
</reference>
<gene>
    <name evidence="5" type="ORF">APZ00_19645</name>
</gene>
<dbReference type="GO" id="GO:0006935">
    <property type="term" value="P:chemotaxis"/>
    <property type="evidence" value="ECO:0007669"/>
    <property type="project" value="InterPro"/>
</dbReference>
<dbReference type="PROSITE" id="PS50885">
    <property type="entry name" value="HAMP"/>
    <property type="match status" value="1"/>
</dbReference>
<name>A0A0L0J4R9_9HYPH</name>
<dbReference type="Proteomes" id="UP000064921">
    <property type="component" value="Chromosome"/>
</dbReference>
<dbReference type="GO" id="GO:0004888">
    <property type="term" value="F:transmembrane signaling receptor activity"/>
    <property type="evidence" value="ECO:0007669"/>
    <property type="project" value="InterPro"/>
</dbReference>
<evidence type="ECO:0000313" key="6">
    <source>
        <dbReference type="Proteomes" id="UP000064921"/>
    </source>
</evidence>
<dbReference type="GO" id="GO:0007165">
    <property type="term" value="P:signal transduction"/>
    <property type="evidence" value="ECO:0007669"/>
    <property type="project" value="UniProtKB-KW"/>
</dbReference>
<dbReference type="Gene3D" id="6.10.340.10">
    <property type="match status" value="1"/>
</dbReference>
<keyword evidence="6" id="KW-1185">Reference proteome</keyword>
<dbReference type="SUPFAM" id="SSF58104">
    <property type="entry name" value="Methyl-accepting chemotaxis protein (MCP) signaling domain"/>
    <property type="match status" value="1"/>
</dbReference>
<dbReference type="PRINTS" id="PR00260">
    <property type="entry name" value="CHEMTRNSDUCR"/>
</dbReference>
<evidence type="ECO:0000313" key="5">
    <source>
        <dbReference type="EMBL" id="ALV28985.1"/>
    </source>
</evidence>
<keyword evidence="2" id="KW-1003">Cell membrane</keyword>
<dbReference type="PROSITE" id="PS50111">
    <property type="entry name" value="CHEMOTAXIS_TRANSDUC_2"/>
    <property type="match status" value="1"/>
</dbReference>
<dbReference type="eggNOG" id="COG0840">
    <property type="taxonomic scope" value="Bacteria"/>
</dbReference>
<dbReference type="Gene3D" id="1.10.287.950">
    <property type="entry name" value="Methyl-accepting chemotaxis protein"/>
    <property type="match status" value="1"/>
</dbReference>
<dbReference type="SMART" id="SM00283">
    <property type="entry name" value="MA"/>
    <property type="match status" value="1"/>
</dbReference>
<protein>
    <submittedName>
        <fullName evidence="5">Chemotaxis protein</fullName>
    </submittedName>
</protein>
<dbReference type="EMBL" id="CP013068">
    <property type="protein sequence ID" value="ALV28985.1"/>
    <property type="molecule type" value="Genomic_DNA"/>
</dbReference>
<accession>A0A0L0J4R9</accession>
<dbReference type="PANTHER" id="PTHR32089">
    <property type="entry name" value="METHYL-ACCEPTING CHEMOTAXIS PROTEIN MCPB"/>
    <property type="match status" value="1"/>
</dbReference>
<evidence type="ECO:0000256" key="2">
    <source>
        <dbReference type="ARBA" id="ARBA00022519"/>
    </source>
</evidence>
<keyword evidence="2" id="KW-0472">Membrane</keyword>
<dbReference type="PANTHER" id="PTHR32089:SF112">
    <property type="entry name" value="LYSOZYME-LIKE PROTEIN-RELATED"/>
    <property type="match status" value="1"/>
</dbReference>
<proteinExistence type="inferred from homology"/>
<dbReference type="STRING" id="121719.APZ00_19645"/>
<dbReference type="InterPro" id="IPR000727">
    <property type="entry name" value="T_SNARE_dom"/>
</dbReference>
<dbReference type="PROSITE" id="PS50192">
    <property type="entry name" value="T_SNARE"/>
    <property type="match status" value="1"/>
</dbReference>
<dbReference type="AlphaFoldDB" id="A0A0L0J4R9"/>
<keyword evidence="2" id="KW-0997">Cell inner membrane</keyword>
<dbReference type="RefSeq" id="WP_050471609.1">
    <property type="nucleotide sequence ID" value="NZ_CP013068.1"/>
</dbReference>
<organism evidence="5 6">
    <name type="scientific">Pannonibacter phragmitetus</name>
    <dbReference type="NCBI Taxonomy" id="121719"/>
    <lineage>
        <taxon>Bacteria</taxon>
        <taxon>Pseudomonadati</taxon>
        <taxon>Pseudomonadota</taxon>
        <taxon>Alphaproteobacteria</taxon>
        <taxon>Hyphomicrobiales</taxon>
        <taxon>Stappiaceae</taxon>
        <taxon>Pannonibacter</taxon>
    </lineage>
</organism>
<sequence>MALKHIPIVQKILAVLILMGLCATGIAAVAWTQINALSHSFTEVGASEEAAREAMDLRIDIIAISRMTYQLALAPEKASDFRAETDRRSKEMLDRLPVLEAVADTAQKQQLADVRKAMDAYFKTIIAMVDVAAKDPANEEAITGALATALSGQKNVTDAVKVYSTYSDGMMKTQRETASSSAISAATTMVVTAVIAIIAGIGIGLYVSQYGVAKPISAMVETLTRLADGDNTVAVEGTDRRDEIGAVAKATLIFKENSIEKERLQREADAEKASAEARQREMMARIAKEFEDAVGGIVSNVTVAANRLEKAAQAMSSNAEHTSQQSITVAAAAEQASANVQTVAAATEELTASVREIAGQVDQSNRMSNVAVTDADTAARKVHSLSDAAQKIGDIVELINGIASQTNLLALNATIEAARAGEAGKGFAVVAAEVKQLADQTAKATTEIASQVASIQLSTTDSAAAITDIAESIRKMSQISGAVAASVEEQSSATQEIARNVQQASSGTAEVSGAITTVTRAAQESSSASTDVLHFSADLAKQADQLNRELSRFLGTIRAA</sequence>
<evidence type="ECO:0000256" key="1">
    <source>
        <dbReference type="ARBA" id="ARBA00004429"/>
    </source>
</evidence>
<comment type="subcellular location">
    <subcellularLocation>
        <location evidence="1">Cell inner membrane</location>
        <topology evidence="1">Multi-pass membrane protein</topology>
    </subcellularLocation>
</comment>
<dbReference type="GO" id="GO:0005886">
    <property type="term" value="C:plasma membrane"/>
    <property type="evidence" value="ECO:0007669"/>
    <property type="project" value="UniProtKB-SubCell"/>
</dbReference>
<dbReference type="PATRIC" id="fig|121719.5.peg.2201"/>
<dbReference type="CDD" id="cd06225">
    <property type="entry name" value="HAMP"/>
    <property type="match status" value="1"/>
</dbReference>
<dbReference type="InterPro" id="IPR004090">
    <property type="entry name" value="Chemotax_Me-accpt_rcpt"/>
</dbReference>
<dbReference type="KEGG" id="pphr:APZ00_19645"/>
<evidence type="ECO:0000256" key="3">
    <source>
        <dbReference type="ARBA" id="ARBA00023224"/>
    </source>
</evidence>
<dbReference type="InterPro" id="IPR004089">
    <property type="entry name" value="MCPsignal_dom"/>
</dbReference>
<keyword evidence="3" id="KW-0807">Transducer</keyword>